<keyword evidence="3" id="KW-1185">Reference proteome</keyword>
<evidence type="ECO:0000313" key="3">
    <source>
        <dbReference type="Proteomes" id="UP000230709"/>
    </source>
</evidence>
<feature type="region of interest" description="Disordered" evidence="1">
    <location>
        <begin position="1"/>
        <end position="20"/>
    </location>
</feature>
<dbReference type="AlphaFoldDB" id="A0A2D2CVV1"/>
<name>A0A2D2CVV1_METT3</name>
<gene>
    <name evidence="2" type="ORF">CQW49_02485</name>
</gene>
<dbReference type="KEGG" id="mtw:CQW49_02485"/>
<organism evidence="2 3">
    <name type="scientific">Methylosinus trichosporium (strain ATCC 35070 / NCIMB 11131 / UNIQEM 75 / OB3b)</name>
    <dbReference type="NCBI Taxonomy" id="595536"/>
    <lineage>
        <taxon>Bacteria</taxon>
        <taxon>Pseudomonadati</taxon>
        <taxon>Pseudomonadota</taxon>
        <taxon>Alphaproteobacteria</taxon>
        <taxon>Hyphomicrobiales</taxon>
        <taxon>Methylocystaceae</taxon>
        <taxon>Methylosinus</taxon>
    </lineage>
</organism>
<reference evidence="3" key="1">
    <citation type="submission" date="2017-10" db="EMBL/GenBank/DDBJ databases">
        <title>Completed PacBio SMRT sequence of Methylosinus trichosporium OB3b reveals presence of a third large plasmid.</title>
        <authorList>
            <person name="Charles T.C."/>
            <person name="Lynch M.D.J."/>
            <person name="Heil J.R."/>
            <person name="Cheng J."/>
        </authorList>
    </citation>
    <scope>NUCLEOTIDE SEQUENCE [LARGE SCALE GENOMIC DNA]</scope>
    <source>
        <strain evidence="3">OB3b</strain>
    </source>
</reference>
<evidence type="ECO:0000256" key="1">
    <source>
        <dbReference type="SAM" id="MobiDB-lite"/>
    </source>
</evidence>
<dbReference type="Proteomes" id="UP000230709">
    <property type="component" value="Chromosome"/>
</dbReference>
<dbReference type="EMBL" id="CP023737">
    <property type="protein sequence ID" value="ATQ66887.1"/>
    <property type="molecule type" value="Genomic_DNA"/>
</dbReference>
<sequence>MTSKAAKPAASGADRPRNDHVGALIGSEIAQSLSVDQAKIPSRATLARRWPGLRLNRYTGRWRDDATGAQGDDFATLSAYLREAR</sequence>
<proteinExistence type="predicted"/>
<dbReference type="STRING" id="595536.GCA_000178815_00449"/>
<accession>A0A2D2CVV1</accession>
<protein>
    <submittedName>
        <fullName evidence="2">Uncharacterized protein</fullName>
    </submittedName>
</protein>
<evidence type="ECO:0000313" key="2">
    <source>
        <dbReference type="EMBL" id="ATQ66887.1"/>
    </source>
</evidence>